<dbReference type="Proteomes" id="UP000807469">
    <property type="component" value="Unassembled WGS sequence"/>
</dbReference>
<dbReference type="SUPFAM" id="SSF51905">
    <property type="entry name" value="FAD/NAD(P)-binding domain"/>
    <property type="match status" value="2"/>
</dbReference>
<evidence type="ECO:0000256" key="4">
    <source>
        <dbReference type="ARBA" id="ARBA00023002"/>
    </source>
</evidence>
<dbReference type="AlphaFoldDB" id="A0A9P5ZC20"/>
<evidence type="ECO:0000256" key="2">
    <source>
        <dbReference type="ARBA" id="ARBA00022630"/>
    </source>
</evidence>
<dbReference type="GO" id="GO:0050661">
    <property type="term" value="F:NADP binding"/>
    <property type="evidence" value="ECO:0007669"/>
    <property type="project" value="InterPro"/>
</dbReference>
<accession>A0A9P5ZC20</accession>
<keyword evidence="6" id="KW-1185">Reference proteome</keyword>
<gene>
    <name evidence="5" type="ORF">BDN70DRAFT_927404</name>
</gene>
<reference evidence="5" key="1">
    <citation type="submission" date="2020-11" db="EMBL/GenBank/DDBJ databases">
        <authorList>
            <consortium name="DOE Joint Genome Institute"/>
            <person name="Ahrendt S."/>
            <person name="Riley R."/>
            <person name="Andreopoulos W."/>
            <person name="Labutti K."/>
            <person name="Pangilinan J."/>
            <person name="Ruiz-Duenas F.J."/>
            <person name="Barrasa J.M."/>
            <person name="Sanchez-Garcia M."/>
            <person name="Camarero S."/>
            <person name="Miyauchi S."/>
            <person name="Serrano A."/>
            <person name="Linde D."/>
            <person name="Babiker R."/>
            <person name="Drula E."/>
            <person name="Ayuso-Fernandez I."/>
            <person name="Pacheco R."/>
            <person name="Padilla G."/>
            <person name="Ferreira P."/>
            <person name="Barriuso J."/>
            <person name="Kellner H."/>
            <person name="Castanera R."/>
            <person name="Alfaro M."/>
            <person name="Ramirez L."/>
            <person name="Pisabarro A.G."/>
            <person name="Kuo A."/>
            <person name="Tritt A."/>
            <person name="Lipzen A."/>
            <person name="He G."/>
            <person name="Yan M."/>
            <person name="Ng V."/>
            <person name="Cullen D."/>
            <person name="Martin F."/>
            <person name="Rosso M.-N."/>
            <person name="Henrissat B."/>
            <person name="Hibbett D."/>
            <person name="Martinez A.T."/>
            <person name="Grigoriev I.V."/>
        </authorList>
    </citation>
    <scope>NUCLEOTIDE SEQUENCE</scope>
    <source>
        <strain evidence="5">CIRM-BRFM 674</strain>
    </source>
</reference>
<evidence type="ECO:0000313" key="5">
    <source>
        <dbReference type="EMBL" id="KAF9485457.1"/>
    </source>
</evidence>
<dbReference type="PANTHER" id="PTHR42877:SF8">
    <property type="entry name" value="MONOOXYGENASE"/>
    <property type="match status" value="1"/>
</dbReference>
<protein>
    <submittedName>
        <fullName evidence="5">FAD/NAD(P)-binding domain-containing protein</fullName>
    </submittedName>
</protein>
<proteinExistence type="inferred from homology"/>
<dbReference type="OrthoDB" id="66881at2759"/>
<dbReference type="PANTHER" id="PTHR42877">
    <property type="entry name" value="L-ORNITHINE N(5)-MONOOXYGENASE-RELATED"/>
    <property type="match status" value="1"/>
</dbReference>
<dbReference type="InterPro" id="IPR020946">
    <property type="entry name" value="Flavin_mOase-like"/>
</dbReference>
<comment type="similarity">
    <text evidence="1">Belongs to the FAD-binding monooxygenase family.</text>
</comment>
<dbReference type="Gene3D" id="3.50.50.60">
    <property type="entry name" value="FAD/NAD(P)-binding domain"/>
    <property type="match status" value="2"/>
</dbReference>
<evidence type="ECO:0000256" key="3">
    <source>
        <dbReference type="ARBA" id="ARBA00022827"/>
    </source>
</evidence>
<keyword evidence="3" id="KW-0274">FAD</keyword>
<name>A0A9P5ZC20_9AGAR</name>
<keyword evidence="4" id="KW-0560">Oxidoreductase</keyword>
<dbReference type="InterPro" id="IPR051209">
    <property type="entry name" value="FAD-bind_Monooxygenase_sf"/>
</dbReference>
<evidence type="ECO:0000256" key="1">
    <source>
        <dbReference type="ARBA" id="ARBA00010139"/>
    </source>
</evidence>
<evidence type="ECO:0000313" key="6">
    <source>
        <dbReference type="Proteomes" id="UP000807469"/>
    </source>
</evidence>
<dbReference type="EMBL" id="MU155135">
    <property type="protein sequence ID" value="KAF9485457.1"/>
    <property type="molecule type" value="Genomic_DNA"/>
</dbReference>
<dbReference type="GO" id="GO:0004499">
    <property type="term" value="F:N,N-dimethylaniline monooxygenase activity"/>
    <property type="evidence" value="ECO:0007669"/>
    <property type="project" value="InterPro"/>
</dbReference>
<organism evidence="5 6">
    <name type="scientific">Pholiota conissans</name>
    <dbReference type="NCBI Taxonomy" id="109636"/>
    <lineage>
        <taxon>Eukaryota</taxon>
        <taxon>Fungi</taxon>
        <taxon>Dikarya</taxon>
        <taxon>Basidiomycota</taxon>
        <taxon>Agaricomycotina</taxon>
        <taxon>Agaricomycetes</taxon>
        <taxon>Agaricomycetidae</taxon>
        <taxon>Agaricales</taxon>
        <taxon>Agaricineae</taxon>
        <taxon>Strophariaceae</taxon>
        <taxon>Pholiota</taxon>
    </lineage>
</organism>
<sequence>MANGDAPVTASPPQSIHAQLGLGNPIHQERHVKVICVGAGASGLLVAYKMQRNFVDYDLVCYEKNPDLGGTWYENRYPGCACDVPAHTYTWSFEPNPSWSSVYASSSEIYEYFKSFSEKYDLGKYCKFNHEVSGATWDDKNAKWEVEIKNTADGTVIHDSCDILINAGGLLNNWKWPDIEGLHDYKGKLLHTAHWDQSVDLTGKHVGLIGNGSSGIQVLPAVSSQASKITTFIRHPTWVSPVQAQEQHIYTDEERRVFESDPAALLKYRKALETGFSGLWPVFVADSEIQKATAAGMTMMMKDKLRSADLEELVIPSFGVGCKRITPGVGYLETLASDKVEVAWGGIEKVSERGPVGVDGKEYPVDILICATGFDVSYRPRFPIIGASGKNLRDVWADVPDAYWGLAAHDYPNYFMIGGPNSPVGNGPVLAALEAQSDYALKMVDRWQTENIHSFMPKLEAVQDFAEHRDKFMKGTVWDQECHSWYKKNGKVIVTWTGSTIHYLEAMAQPRFDDWDFKYIGNRFAYLGNGFSQTEVDPEADWAYYIRNSDDSPYLSRSKRRIASTHTNSEQIDQTTVKVL</sequence>
<dbReference type="GO" id="GO:0050660">
    <property type="term" value="F:flavin adenine dinucleotide binding"/>
    <property type="evidence" value="ECO:0007669"/>
    <property type="project" value="InterPro"/>
</dbReference>
<dbReference type="Pfam" id="PF00743">
    <property type="entry name" value="FMO-like"/>
    <property type="match status" value="1"/>
</dbReference>
<dbReference type="InterPro" id="IPR036188">
    <property type="entry name" value="FAD/NAD-bd_sf"/>
</dbReference>
<keyword evidence="2" id="KW-0285">Flavoprotein</keyword>
<comment type="caution">
    <text evidence="5">The sequence shown here is derived from an EMBL/GenBank/DDBJ whole genome shotgun (WGS) entry which is preliminary data.</text>
</comment>